<dbReference type="EMBL" id="CP015910">
    <property type="protein sequence ID" value="ANN62452.1"/>
    <property type="molecule type" value="Genomic_DNA"/>
</dbReference>
<dbReference type="OrthoDB" id="1551471at2"/>
<dbReference type="KEGG" id="bhd:BHYOB78_00850"/>
<reference evidence="2" key="2">
    <citation type="journal article" date="2017" name="Genome Announc.">
        <title>Correction for Mirajkar et al., Complete Genome Sequence of Brachyspira hyodysenteriae Type Strain B78 (ATCC 27164).</title>
        <authorList>
            <person name="Mirajkar N.S."/>
            <person name="Johnson T.J."/>
            <person name="Gebhart C.J."/>
        </authorList>
    </citation>
    <scope>NUCLEOTIDE SEQUENCE [LARGE SCALE GENOMIC DNA]</scope>
    <source>
        <strain evidence="2">B78</strain>
    </source>
</reference>
<protein>
    <submittedName>
        <fullName evidence="1">Uncharacterized protein</fullName>
    </submittedName>
</protein>
<proteinExistence type="predicted"/>
<dbReference type="AlphaFoldDB" id="A0A3B6VPW2"/>
<evidence type="ECO:0000313" key="2">
    <source>
        <dbReference type="Proteomes" id="UP000092328"/>
    </source>
</evidence>
<dbReference type="InterPro" id="IPR029044">
    <property type="entry name" value="Nucleotide-diphossugar_trans"/>
</dbReference>
<sequence>MENNYVEKTAIIVLACWDYESLEIALYMHSRFMSENYKIFILMNGWESYDCERTLMVAERYERLYPNNFKVIGPYGAQRAYYGIKDLINSKELENYEYVCKMDDDVFPLTKNWLEKLLDCYNDSYNKYKDNLAYVSSLVNNNPFGFKRIIKNMDLEEEYHKLYARNYFAKKYYSDREYNADNLSYDIKNNMETFLVNKKDEIKDTVFASPIEFAYIARWIHIKTTLQYDKYIASCNTNKYYEADNTQQFSINCILFKKNFWNDIEDKSLKDKWKAHDEFYCFDYSRKNNKKIIVSEIPMVHLSFLVQREENRDLFKVIKTYYEKLFPDVFPISTCQDEKYDLENRLRYIERKVSTCDKLLPVIRNAINLILWWIPGRKKRDDIRKKIGIW</sequence>
<reference evidence="2" key="1">
    <citation type="journal article" date="2016" name="Genome Announc.">
        <title>Complete Genome Sequence of Brachyspira hyodysenteriae Type Strain B78 (ATCC 27164).</title>
        <authorList>
            <person name="Mirajkar N.S."/>
            <person name="Johnson T.J."/>
            <person name="Gebhart C.J."/>
        </authorList>
    </citation>
    <scope>NUCLEOTIDE SEQUENCE [LARGE SCALE GENOMIC DNA]</scope>
    <source>
        <strain evidence="2">B78</strain>
    </source>
</reference>
<gene>
    <name evidence="1" type="ORF">BHYOB78_00850</name>
</gene>
<organism evidence="1 2">
    <name type="scientific">Brachyspira hyodysenteriae ATCC 27164</name>
    <dbReference type="NCBI Taxonomy" id="1266923"/>
    <lineage>
        <taxon>Bacteria</taxon>
        <taxon>Pseudomonadati</taxon>
        <taxon>Spirochaetota</taxon>
        <taxon>Spirochaetia</taxon>
        <taxon>Brachyspirales</taxon>
        <taxon>Brachyspiraceae</taxon>
        <taxon>Brachyspira</taxon>
    </lineage>
</organism>
<name>A0A3B6VPW2_BRAHO</name>
<dbReference type="RefSeq" id="WP_020063553.1">
    <property type="nucleotide sequence ID" value="NZ_CP015910.2"/>
</dbReference>
<dbReference type="Proteomes" id="UP000092328">
    <property type="component" value="Chromosome"/>
</dbReference>
<accession>A0A3B6VPW2</accession>
<dbReference type="SUPFAM" id="SSF53448">
    <property type="entry name" value="Nucleotide-diphospho-sugar transferases"/>
    <property type="match status" value="1"/>
</dbReference>
<evidence type="ECO:0000313" key="1">
    <source>
        <dbReference type="EMBL" id="ANN62452.1"/>
    </source>
</evidence>
<keyword evidence="2" id="KW-1185">Reference proteome</keyword>